<dbReference type="AlphaFoldDB" id="A0AAV6URH2"/>
<keyword evidence="5 7" id="KW-0371">Homeobox</keyword>
<dbReference type="PROSITE" id="PS50071">
    <property type="entry name" value="HOMEOBOX_2"/>
    <property type="match status" value="1"/>
</dbReference>
<evidence type="ECO:0000313" key="11">
    <source>
        <dbReference type="EMBL" id="KAG8186437.1"/>
    </source>
</evidence>
<evidence type="ECO:0000256" key="7">
    <source>
        <dbReference type="PROSITE-ProRule" id="PRU00108"/>
    </source>
</evidence>
<feature type="region of interest" description="Disordered" evidence="9">
    <location>
        <begin position="1"/>
        <end position="35"/>
    </location>
</feature>
<name>A0AAV6URH2_9ARAC</name>
<keyword evidence="3" id="KW-0217">Developmental protein</keyword>
<dbReference type="InterPro" id="IPR020479">
    <property type="entry name" value="HD_metazoa"/>
</dbReference>
<dbReference type="InterPro" id="IPR046333">
    <property type="entry name" value="HXA10/ABDB-like"/>
</dbReference>
<feature type="DNA-binding region" description="Homeobox" evidence="7">
    <location>
        <begin position="226"/>
        <end position="285"/>
    </location>
</feature>
<evidence type="ECO:0000256" key="2">
    <source>
        <dbReference type="ARBA" id="ARBA00006317"/>
    </source>
</evidence>
<feature type="region of interest" description="Disordered" evidence="9">
    <location>
        <begin position="276"/>
        <end position="317"/>
    </location>
</feature>
<feature type="compositionally biased region" description="Polar residues" evidence="9">
    <location>
        <begin position="14"/>
        <end position="35"/>
    </location>
</feature>
<reference evidence="11 12" key="1">
    <citation type="journal article" date="2022" name="Nat. Ecol. Evol.">
        <title>A masculinizing supergene underlies an exaggerated male reproductive morph in a spider.</title>
        <authorList>
            <person name="Hendrickx F."/>
            <person name="De Corte Z."/>
            <person name="Sonet G."/>
            <person name="Van Belleghem S.M."/>
            <person name="Kostlbacher S."/>
            <person name="Vangestel C."/>
        </authorList>
    </citation>
    <scope>NUCLEOTIDE SEQUENCE [LARGE SCALE GENOMIC DNA]</scope>
    <source>
        <strain evidence="11">W744_W776</strain>
    </source>
</reference>
<dbReference type="CDD" id="cd00086">
    <property type="entry name" value="homeodomain"/>
    <property type="match status" value="1"/>
</dbReference>
<dbReference type="GO" id="GO:0000981">
    <property type="term" value="F:DNA-binding transcription factor activity, RNA polymerase II-specific"/>
    <property type="evidence" value="ECO:0007669"/>
    <property type="project" value="InterPro"/>
</dbReference>
<keyword evidence="6 7" id="KW-0539">Nucleus</keyword>
<keyword evidence="4 7" id="KW-0238">DNA-binding</keyword>
<dbReference type="PROSITE" id="PS00027">
    <property type="entry name" value="HOMEOBOX_1"/>
    <property type="match status" value="1"/>
</dbReference>
<evidence type="ECO:0000259" key="10">
    <source>
        <dbReference type="PROSITE" id="PS50071"/>
    </source>
</evidence>
<organism evidence="11 12">
    <name type="scientific">Oedothorax gibbosus</name>
    <dbReference type="NCBI Taxonomy" id="931172"/>
    <lineage>
        <taxon>Eukaryota</taxon>
        <taxon>Metazoa</taxon>
        <taxon>Ecdysozoa</taxon>
        <taxon>Arthropoda</taxon>
        <taxon>Chelicerata</taxon>
        <taxon>Arachnida</taxon>
        <taxon>Araneae</taxon>
        <taxon>Araneomorphae</taxon>
        <taxon>Entelegynae</taxon>
        <taxon>Araneoidea</taxon>
        <taxon>Linyphiidae</taxon>
        <taxon>Erigoninae</taxon>
        <taxon>Oedothorax</taxon>
    </lineage>
</organism>
<evidence type="ECO:0000256" key="1">
    <source>
        <dbReference type="ARBA" id="ARBA00004123"/>
    </source>
</evidence>
<accession>A0AAV6URH2</accession>
<evidence type="ECO:0000256" key="9">
    <source>
        <dbReference type="SAM" id="MobiDB-lite"/>
    </source>
</evidence>
<evidence type="ECO:0000256" key="8">
    <source>
        <dbReference type="RuleBase" id="RU000682"/>
    </source>
</evidence>
<keyword evidence="12" id="KW-1185">Reference proteome</keyword>
<proteinExistence type="inferred from homology"/>
<dbReference type="GO" id="GO:0005634">
    <property type="term" value="C:nucleus"/>
    <property type="evidence" value="ECO:0007669"/>
    <property type="project" value="UniProtKB-SubCell"/>
</dbReference>
<comment type="similarity">
    <text evidence="2">Belongs to the Abd-B homeobox family.</text>
</comment>
<feature type="compositionally biased region" description="Low complexity" evidence="9">
    <location>
        <begin position="295"/>
        <end position="317"/>
    </location>
</feature>
<comment type="subcellular location">
    <subcellularLocation>
        <location evidence="1 7 8">Nucleus</location>
    </subcellularLocation>
</comment>
<evidence type="ECO:0000256" key="6">
    <source>
        <dbReference type="ARBA" id="ARBA00023242"/>
    </source>
</evidence>
<dbReference type="FunFam" id="1.10.10.60:FF:000166">
    <property type="entry name" value="homeobox protein Hox-C11"/>
    <property type="match status" value="1"/>
</dbReference>
<dbReference type="Pfam" id="PF00046">
    <property type="entry name" value="Homeodomain"/>
    <property type="match status" value="1"/>
</dbReference>
<sequence>MKADAPAMNGSLYEDTSNSRSSVEVVQPQHSQSLHSNIKRPMAVSAYDIESPTSGVIRHPTQPWGNYDNYGEHYATSQALCRGDAGMTAPSYYYNDHRAASIERKPQIKFWSNSYDLPGTGTSPSVTASTEACQGFAPQSWCNYAPYSGRHMDHHGGPQAPVTYLTTSEDRARGGPMDGFAHATDGYTLRTFAAAESHPQPTYVPAGTVSDTVVTNPLEWTGNVTVRKKRKPYSKFQTLELEKEFLFNAYVSKQKRWELARNLNLTERQVKIWFQNRRMKSKKNSQRNGGGGDATGQNNNNNNNILNANGQTLASVK</sequence>
<dbReference type="PRINTS" id="PR00024">
    <property type="entry name" value="HOMEOBOX"/>
</dbReference>
<evidence type="ECO:0000256" key="3">
    <source>
        <dbReference type="ARBA" id="ARBA00022473"/>
    </source>
</evidence>
<dbReference type="Proteomes" id="UP000827092">
    <property type="component" value="Unassembled WGS sequence"/>
</dbReference>
<dbReference type="InterPro" id="IPR009057">
    <property type="entry name" value="Homeodomain-like_sf"/>
</dbReference>
<evidence type="ECO:0000256" key="4">
    <source>
        <dbReference type="ARBA" id="ARBA00023125"/>
    </source>
</evidence>
<dbReference type="PANTHER" id="PTHR45874:SF4">
    <property type="entry name" value="HOMEOBOX PROTEIN ABDOMINAL-B"/>
    <property type="match status" value="1"/>
</dbReference>
<dbReference type="GO" id="GO:0000978">
    <property type="term" value="F:RNA polymerase II cis-regulatory region sequence-specific DNA binding"/>
    <property type="evidence" value="ECO:0007669"/>
    <property type="project" value="TreeGrafter"/>
</dbReference>
<gene>
    <name evidence="11" type="ORF">JTE90_023167</name>
</gene>
<protein>
    <recommendedName>
        <fullName evidence="10">Homeobox domain-containing protein</fullName>
    </recommendedName>
</protein>
<feature type="domain" description="Homeobox" evidence="10">
    <location>
        <begin position="224"/>
        <end position="284"/>
    </location>
</feature>
<dbReference type="SUPFAM" id="SSF46689">
    <property type="entry name" value="Homeodomain-like"/>
    <property type="match status" value="1"/>
</dbReference>
<dbReference type="InterPro" id="IPR017970">
    <property type="entry name" value="Homeobox_CS"/>
</dbReference>
<dbReference type="EMBL" id="JAFNEN010000302">
    <property type="protein sequence ID" value="KAG8186437.1"/>
    <property type="molecule type" value="Genomic_DNA"/>
</dbReference>
<dbReference type="Gene3D" id="1.10.10.60">
    <property type="entry name" value="Homeodomain-like"/>
    <property type="match status" value="1"/>
</dbReference>
<evidence type="ECO:0000313" key="12">
    <source>
        <dbReference type="Proteomes" id="UP000827092"/>
    </source>
</evidence>
<dbReference type="InterPro" id="IPR001356">
    <property type="entry name" value="HD"/>
</dbReference>
<dbReference type="SMART" id="SM00389">
    <property type="entry name" value="HOX"/>
    <property type="match status" value="1"/>
</dbReference>
<evidence type="ECO:0000256" key="5">
    <source>
        <dbReference type="ARBA" id="ARBA00023155"/>
    </source>
</evidence>
<dbReference type="PANTHER" id="PTHR45874">
    <property type="entry name" value="HOMEOBOX PROTEIN ABDOMINAL-B"/>
    <property type="match status" value="1"/>
</dbReference>
<comment type="caution">
    <text evidence="11">The sequence shown here is derived from an EMBL/GenBank/DDBJ whole genome shotgun (WGS) entry which is preliminary data.</text>
</comment>